<dbReference type="EC" id="2.1.1.72" evidence="2"/>
<evidence type="ECO:0000259" key="7">
    <source>
        <dbReference type="Pfam" id="PF01555"/>
    </source>
</evidence>
<keyword evidence="10" id="KW-1185">Reference proteome</keyword>
<proteinExistence type="inferred from homology"/>
<reference evidence="9 10" key="1">
    <citation type="journal article" date="2023" name="Front. Microbiol.">
        <title>Phylogeography and host specificity of Pasteurellaceae pathogenic to sea-farmed fish in the north-east Atlantic.</title>
        <authorList>
            <person name="Gulla S."/>
            <person name="Colquhoun D.J."/>
            <person name="Olsen A.B."/>
            <person name="Spilsberg B."/>
            <person name="Lagesen K."/>
            <person name="Aakesson C.P."/>
            <person name="Strom S."/>
            <person name="Manji F."/>
            <person name="Birkbeck T.H."/>
            <person name="Nilsen H.K."/>
        </authorList>
    </citation>
    <scope>NUCLEOTIDE SEQUENCE [LARGE SCALE GENOMIC DNA]</scope>
    <source>
        <strain evidence="9 10">NVIB3131</strain>
    </source>
</reference>
<feature type="domain" description="Type III restriction/modification enzyme methylation subunit" evidence="8">
    <location>
        <begin position="9"/>
        <end position="63"/>
    </location>
</feature>
<dbReference type="InterPro" id="IPR022221">
    <property type="entry name" value="TypeIII_RM_meth"/>
</dbReference>
<dbReference type="EMBL" id="JASAXT010000004">
    <property type="protein sequence ID" value="MDP8147997.1"/>
    <property type="molecule type" value="Genomic_DNA"/>
</dbReference>
<dbReference type="Pfam" id="PF12564">
    <property type="entry name" value="TypeIII_RM_meth"/>
    <property type="match status" value="1"/>
</dbReference>
<dbReference type="InterPro" id="IPR002052">
    <property type="entry name" value="DNA_methylase_N6_adenine_CS"/>
</dbReference>
<dbReference type="InterPro" id="IPR001091">
    <property type="entry name" value="RM_Methyltransferase"/>
</dbReference>
<dbReference type="PROSITE" id="PS00092">
    <property type="entry name" value="N6_MTASE"/>
    <property type="match status" value="1"/>
</dbReference>
<evidence type="ECO:0000313" key="9">
    <source>
        <dbReference type="EMBL" id="MDP8147997.1"/>
    </source>
</evidence>
<dbReference type="RefSeq" id="WP_306351296.1">
    <property type="nucleotide sequence ID" value="NZ_JASAWV010000004.1"/>
</dbReference>
<dbReference type="InterPro" id="IPR002295">
    <property type="entry name" value="N4/N6-MTase_EcoPI_Mod-like"/>
</dbReference>
<dbReference type="InterPro" id="IPR029063">
    <property type="entry name" value="SAM-dependent_MTases_sf"/>
</dbReference>
<comment type="catalytic activity">
    <reaction evidence="6">
        <text>a 2'-deoxyadenosine in DNA + S-adenosyl-L-methionine = an N(6)-methyl-2'-deoxyadenosine in DNA + S-adenosyl-L-homocysteine + H(+)</text>
        <dbReference type="Rhea" id="RHEA:15197"/>
        <dbReference type="Rhea" id="RHEA-COMP:12418"/>
        <dbReference type="Rhea" id="RHEA-COMP:12419"/>
        <dbReference type="ChEBI" id="CHEBI:15378"/>
        <dbReference type="ChEBI" id="CHEBI:57856"/>
        <dbReference type="ChEBI" id="CHEBI:59789"/>
        <dbReference type="ChEBI" id="CHEBI:90615"/>
        <dbReference type="ChEBI" id="CHEBI:90616"/>
        <dbReference type="EC" id="2.1.1.72"/>
    </reaction>
</comment>
<evidence type="ECO:0000256" key="1">
    <source>
        <dbReference type="ARBA" id="ARBA00006594"/>
    </source>
</evidence>
<evidence type="ECO:0000259" key="8">
    <source>
        <dbReference type="Pfam" id="PF12564"/>
    </source>
</evidence>
<accession>A0AAW8CAG6</accession>
<evidence type="ECO:0000256" key="3">
    <source>
        <dbReference type="ARBA" id="ARBA00022603"/>
    </source>
</evidence>
<dbReference type="Pfam" id="PF01555">
    <property type="entry name" value="N6_N4_Mtase"/>
    <property type="match status" value="1"/>
</dbReference>
<sequence>MIDYAEKYDQKLLSSLLNNPKLKQQFFINVDETLVFKLNNFRFFLEENKINNSYTQFKNRIGLTSGQKFFKNCNDVVLDFPYKDCVLAGGQSSEEGTDVIFEYDEKVTKTDEKKGYKANSFNQKSQKRQEIFFNNVLAADEIDRLFDNNALINWKKFSADKVEKPTTFHRNEQGIITDNLIIKGNNLLALHSLKSEFAGQVKLIYIDPPYNTGGDSFKYNDNFNHSTWLTFMKNRLEVARELLREDGVIFVQCDDNEQAYLKVLMDEIFGRDNFISCLPRITKKAGKSTDTISKNHDYIIIYQKENTKFNQLGIDTSDYKFVDEYIEKRGSFKLNQTLDYGSIQYSSSLDYEIEIDNKIFRAGNVSKEEMNARKERNPKSDFCWRWSAELVEFGLKNDFIVVKGNRIYTKTYTNAKISTTKPYKIEYIERTKNITSLDFVENKYSNDIARKNIQSVFNEKAFDYSKPETLLQRIIQISTQENDIVLDFHLGSGTTAAVAHKMKRQYIGVEQMDYIEDIAVERLKKVIAGEQGGMSKAVNWQGGGEFIYCELAEFNQAVKNQIKNANSYEELTAYFDEIYNNYFLHYNIATKQFVEQQIQSEQFKVLGLDEQKAIFCAMLDNNQLYVNQSEIDDEQFAIDEQDKVLSKAFYGECE</sequence>
<dbReference type="SUPFAM" id="SSF53335">
    <property type="entry name" value="S-adenosyl-L-methionine-dependent methyltransferases"/>
    <property type="match status" value="1"/>
</dbReference>
<dbReference type="AlphaFoldDB" id="A0AAW8CAG6"/>
<protein>
    <recommendedName>
        <fullName evidence="2">site-specific DNA-methyltransferase (adenine-specific)</fullName>
        <ecNumber evidence="2">2.1.1.72</ecNumber>
    </recommendedName>
</protein>
<comment type="similarity">
    <text evidence="1">Belongs to the N(4)/N(6)-methyltransferase family.</text>
</comment>
<dbReference type="PRINTS" id="PR00508">
    <property type="entry name" value="S21N4MTFRASE"/>
</dbReference>
<gene>
    <name evidence="9" type="ORF">QJU57_02740</name>
</gene>
<dbReference type="GO" id="GO:0009007">
    <property type="term" value="F:site-specific DNA-methyltransferase (adenine-specific) activity"/>
    <property type="evidence" value="ECO:0007669"/>
    <property type="project" value="UniProtKB-EC"/>
</dbReference>
<dbReference type="GO" id="GO:0008170">
    <property type="term" value="F:N-methyltransferase activity"/>
    <property type="evidence" value="ECO:0007669"/>
    <property type="project" value="InterPro"/>
</dbReference>
<dbReference type="PIRSF" id="PIRSF015855">
    <property type="entry name" value="TypeIII_Mtase_mKpnI"/>
    <property type="match status" value="1"/>
</dbReference>
<dbReference type="GO" id="GO:0032259">
    <property type="term" value="P:methylation"/>
    <property type="evidence" value="ECO:0007669"/>
    <property type="project" value="UniProtKB-KW"/>
</dbReference>
<dbReference type="InterPro" id="IPR002941">
    <property type="entry name" value="DNA_methylase_N4/N6"/>
</dbReference>
<evidence type="ECO:0000256" key="5">
    <source>
        <dbReference type="ARBA" id="ARBA00022691"/>
    </source>
</evidence>
<feature type="domain" description="DNA methylase N-4/N-6" evidence="7">
    <location>
        <begin position="201"/>
        <end position="520"/>
    </location>
</feature>
<evidence type="ECO:0000313" key="10">
    <source>
        <dbReference type="Proteomes" id="UP001226020"/>
    </source>
</evidence>
<comment type="caution">
    <text evidence="9">The sequence shown here is derived from an EMBL/GenBank/DDBJ whole genome shotgun (WGS) entry which is preliminary data.</text>
</comment>
<dbReference type="Proteomes" id="UP001226020">
    <property type="component" value="Unassembled WGS sequence"/>
</dbReference>
<keyword evidence="4 9" id="KW-0808">Transferase</keyword>
<evidence type="ECO:0000256" key="2">
    <source>
        <dbReference type="ARBA" id="ARBA00011900"/>
    </source>
</evidence>
<keyword evidence="3 9" id="KW-0489">Methyltransferase</keyword>
<evidence type="ECO:0000256" key="4">
    <source>
        <dbReference type="ARBA" id="ARBA00022679"/>
    </source>
</evidence>
<name>A0AAW8CAG6_9PAST</name>
<dbReference type="GO" id="GO:0003677">
    <property type="term" value="F:DNA binding"/>
    <property type="evidence" value="ECO:0007669"/>
    <property type="project" value="InterPro"/>
</dbReference>
<evidence type="ECO:0000256" key="6">
    <source>
        <dbReference type="ARBA" id="ARBA00047942"/>
    </source>
</evidence>
<organism evidence="9 10">
    <name type="scientific">Phocoenobacter atlanticus subsp. atlanticus</name>
    <dbReference type="NCBI Taxonomy" id="3061285"/>
    <lineage>
        <taxon>Bacteria</taxon>
        <taxon>Pseudomonadati</taxon>
        <taxon>Pseudomonadota</taxon>
        <taxon>Gammaproteobacteria</taxon>
        <taxon>Pasteurellales</taxon>
        <taxon>Pasteurellaceae</taxon>
        <taxon>Phocoenobacter</taxon>
        <taxon>Phocoenobacter atlanticus</taxon>
    </lineage>
</organism>
<keyword evidence="5" id="KW-0949">S-adenosyl-L-methionine</keyword>
<dbReference type="Gene3D" id="3.40.50.150">
    <property type="entry name" value="Vaccinia Virus protein VP39"/>
    <property type="match status" value="1"/>
</dbReference>